<dbReference type="GO" id="GO:0005634">
    <property type="term" value="C:nucleus"/>
    <property type="evidence" value="ECO:0007669"/>
    <property type="project" value="TreeGrafter"/>
</dbReference>
<dbReference type="Pfam" id="PF13921">
    <property type="entry name" value="Myb_DNA-bind_6"/>
    <property type="match status" value="1"/>
</dbReference>
<dbReference type="InterPro" id="IPR017930">
    <property type="entry name" value="Myb_dom"/>
</dbReference>
<dbReference type="PANTHER" id="PTHR45614:SF285">
    <property type="entry name" value="TRANSCRIPTION FACTOR MYB98"/>
    <property type="match status" value="1"/>
</dbReference>
<evidence type="ECO:0000313" key="5">
    <source>
        <dbReference type="EMBL" id="KAG6466238.1"/>
    </source>
</evidence>
<dbReference type="Proteomes" id="UP000734854">
    <property type="component" value="Unassembled WGS sequence"/>
</dbReference>
<dbReference type="PROSITE" id="PS51294">
    <property type="entry name" value="HTH_MYB"/>
    <property type="match status" value="2"/>
</dbReference>
<dbReference type="PROSITE" id="PS50090">
    <property type="entry name" value="MYB_LIKE"/>
    <property type="match status" value="2"/>
</dbReference>
<dbReference type="Gene3D" id="1.10.10.60">
    <property type="entry name" value="Homeodomain-like"/>
    <property type="match status" value="2"/>
</dbReference>
<comment type="caution">
    <text evidence="5">The sequence shown here is derived from an EMBL/GenBank/DDBJ whole genome shotgun (WGS) entry which is preliminary data.</text>
</comment>
<dbReference type="CDD" id="cd00167">
    <property type="entry name" value="SANT"/>
    <property type="match status" value="2"/>
</dbReference>
<keyword evidence="6" id="KW-1185">Reference proteome</keyword>
<feature type="domain" description="Myb-like" evidence="3">
    <location>
        <begin position="175"/>
        <end position="225"/>
    </location>
</feature>
<dbReference type="PANTHER" id="PTHR45614">
    <property type="entry name" value="MYB PROTEIN-RELATED"/>
    <property type="match status" value="1"/>
</dbReference>
<dbReference type="SMART" id="SM00717">
    <property type="entry name" value="SANT"/>
    <property type="match status" value="2"/>
</dbReference>
<protein>
    <submittedName>
        <fullName evidence="5">Uncharacterized protein</fullName>
    </submittedName>
</protein>
<gene>
    <name evidence="5" type="ORF">ZIOFF_075956</name>
</gene>
<dbReference type="GO" id="GO:0000981">
    <property type="term" value="F:DNA-binding transcription factor activity, RNA polymerase II-specific"/>
    <property type="evidence" value="ECO:0007669"/>
    <property type="project" value="TreeGrafter"/>
</dbReference>
<dbReference type="InterPro" id="IPR050560">
    <property type="entry name" value="MYB_TF"/>
</dbReference>
<reference evidence="5 6" key="1">
    <citation type="submission" date="2020-08" db="EMBL/GenBank/DDBJ databases">
        <title>Plant Genome Project.</title>
        <authorList>
            <person name="Zhang R.-G."/>
        </authorList>
    </citation>
    <scope>NUCLEOTIDE SEQUENCE [LARGE SCALE GENOMIC DNA]</scope>
    <source>
        <tissue evidence="5">Rhizome</tissue>
    </source>
</reference>
<dbReference type="FunFam" id="1.10.10.60:FF:000010">
    <property type="entry name" value="Transcriptional activator Myb isoform A"/>
    <property type="match status" value="1"/>
</dbReference>
<dbReference type="InterPro" id="IPR001005">
    <property type="entry name" value="SANT/Myb"/>
</dbReference>
<evidence type="ECO:0000313" key="6">
    <source>
        <dbReference type="Proteomes" id="UP000734854"/>
    </source>
</evidence>
<evidence type="ECO:0000256" key="1">
    <source>
        <dbReference type="ARBA" id="ARBA00022737"/>
    </source>
</evidence>
<dbReference type="AlphaFoldDB" id="A0A8J5B8D9"/>
<accession>A0A8J5B8D9</accession>
<dbReference type="SUPFAM" id="SSF46689">
    <property type="entry name" value="Homeodomain-like"/>
    <property type="match status" value="1"/>
</dbReference>
<dbReference type="EMBL" id="JACMSC010000183">
    <property type="protein sequence ID" value="KAG6466238.1"/>
    <property type="molecule type" value="Genomic_DNA"/>
</dbReference>
<dbReference type="GO" id="GO:0000978">
    <property type="term" value="F:RNA polymerase II cis-regulatory region sequence-specific DNA binding"/>
    <property type="evidence" value="ECO:0007669"/>
    <property type="project" value="TreeGrafter"/>
</dbReference>
<sequence length="369" mass="42198">MAFLNKSHIFRHSGNMLDTLPRDRSLGFLQYFPFNSLSVAGMDIPMLGEGLRNIGTSSTYTPLDPLLINQDLVINDSQFNKSFQEEHENVSNLKVGDQILQEEAHIDVDSELDHKVGIQVQKKPDLVKGQWTSEEDRILVGLVEQYGLKKWAHVARMIKGRIGKQCRERWHNHLRPNIKMDSWSEVEDMILIQAHSELGNRWVEIAKRLPGRTENAIKNHWNTNKRRQCSSRPHRKSRQDGKPMASALLLNYIQSLNPKKHNSNNETVPNYFSMTTAPLPPLPPHYLSSNSVEDNDGLRFLDDRDFVDPPELLLDLRGLPGKDDMSCVFEQLGGGCEDVMPISPSDEYCVKKDMDLIEMINMTTKKTTQ</sequence>
<feature type="domain" description="Myb-like" evidence="3">
    <location>
        <begin position="123"/>
        <end position="174"/>
    </location>
</feature>
<feature type="domain" description="HTH myb-type" evidence="4">
    <location>
        <begin position="123"/>
        <end position="178"/>
    </location>
</feature>
<proteinExistence type="predicted"/>
<organism evidence="5 6">
    <name type="scientific">Zingiber officinale</name>
    <name type="common">Ginger</name>
    <name type="synonym">Amomum zingiber</name>
    <dbReference type="NCBI Taxonomy" id="94328"/>
    <lineage>
        <taxon>Eukaryota</taxon>
        <taxon>Viridiplantae</taxon>
        <taxon>Streptophyta</taxon>
        <taxon>Embryophyta</taxon>
        <taxon>Tracheophyta</taxon>
        <taxon>Spermatophyta</taxon>
        <taxon>Magnoliopsida</taxon>
        <taxon>Liliopsida</taxon>
        <taxon>Zingiberales</taxon>
        <taxon>Zingiberaceae</taxon>
        <taxon>Zingiber</taxon>
    </lineage>
</organism>
<feature type="domain" description="HTH myb-type" evidence="4">
    <location>
        <begin position="182"/>
        <end position="229"/>
    </location>
</feature>
<evidence type="ECO:0000259" key="4">
    <source>
        <dbReference type="PROSITE" id="PS51294"/>
    </source>
</evidence>
<keyword evidence="1" id="KW-0677">Repeat</keyword>
<dbReference type="InterPro" id="IPR009057">
    <property type="entry name" value="Homeodomain-like_sf"/>
</dbReference>
<evidence type="ECO:0000256" key="2">
    <source>
        <dbReference type="ARBA" id="ARBA00023125"/>
    </source>
</evidence>
<name>A0A8J5B8D9_ZINOF</name>
<keyword evidence="2" id="KW-0238">DNA-binding</keyword>
<evidence type="ECO:0000259" key="3">
    <source>
        <dbReference type="PROSITE" id="PS50090"/>
    </source>
</evidence>